<reference evidence="1" key="1">
    <citation type="submission" date="2005-07" db="EMBL/GenBank/DDBJ databases">
        <title>Analysis of gene expression in cynomolgus monkey tissues by macaque cDNA oligo-chips.</title>
        <authorList>
            <person name="Kobayashi M."/>
            <person name="Tanuma R."/>
            <person name="Hirata M."/>
            <person name="Osada N."/>
            <person name="Kusuda J."/>
            <person name="Sugano S."/>
            <person name="Hashimoto K."/>
        </authorList>
    </citation>
    <scope>NUCLEOTIDE SEQUENCE</scope>
    <source>
        <tissue evidence="1">Brain occipital lobe</tissue>
    </source>
</reference>
<organism evidence="1">
    <name type="scientific">Macaca fascicularis</name>
    <name type="common">Crab-eating macaque</name>
    <name type="synonym">Cynomolgus monkey</name>
    <dbReference type="NCBI Taxonomy" id="9541"/>
    <lineage>
        <taxon>Eukaryota</taxon>
        <taxon>Metazoa</taxon>
        <taxon>Chordata</taxon>
        <taxon>Craniata</taxon>
        <taxon>Vertebrata</taxon>
        <taxon>Euteleostomi</taxon>
        <taxon>Mammalia</taxon>
        <taxon>Eutheria</taxon>
        <taxon>Euarchontoglires</taxon>
        <taxon>Primates</taxon>
        <taxon>Haplorrhini</taxon>
        <taxon>Catarrhini</taxon>
        <taxon>Cercopithecidae</taxon>
        <taxon>Cercopithecinae</taxon>
        <taxon>Macaca</taxon>
    </lineage>
</organism>
<dbReference type="AlphaFoldDB" id="Q2PFQ5"/>
<accession>Q2PFQ5</accession>
<proteinExistence type="evidence at transcript level"/>
<protein>
    <submittedName>
        <fullName evidence="1">Uncharacterized protein</fullName>
    </submittedName>
</protein>
<dbReference type="EMBL" id="AB220532">
    <property type="protein sequence ID" value="BAE73065.1"/>
    <property type="molecule type" value="mRNA"/>
</dbReference>
<sequence length="151" mass="15982">MMADLSLPLSQRITLLPGDSCSRSLVLEEYREVPAVTLPPRSWPGRTIPEPILWESSLTSPAPSTNQAGPGCNFAGLSQDHRQRIQPPGAWAFAGSPSVPWSLASSRAALLSALLCVSSVTQPHSLGSLSDLFGLSHAPTGLYPREGALVL</sequence>
<evidence type="ECO:0000313" key="1">
    <source>
        <dbReference type="EMBL" id="BAE73065.1"/>
    </source>
</evidence>
<name>Q2PFQ5_MACFA</name>